<sequence length="365" mass="40644">MCLRGMPDYDMPFEHDVFLCQLKLLEYKNFWPLPMYSHLYGIKGMLASAETIRTVASAFRTHDLPVSVVDPVMVSKSGAQLLPKNAVQALREELLKFTTVFTPNVPEAQVLLQDAGQTIADPRSLEDIIDMAKRIHALGPRYVLVKGGHMPLHKDPSDIRGEHGRQAVVNVLYGNDEITLIEMDYINTKNTHGTGCSLASAIACNLASGQDVPVAVRKASRYVAAAIKTSSDLGRGSGPINHFHSTYSLPFAPGDFVEYLLNRSDVKGVWGDYTEHEFVNRLADGTLPIDAFKYFLIQDYLFLIQFARANALASYKGKAMSDIARSADILNHTRQEIALHIRCCEEFGISENEISSYQEHQGRPR</sequence>
<reference evidence="3" key="1">
    <citation type="submission" date="2021-03" db="EMBL/GenBank/DDBJ databases">
        <title>Comparative genomics and phylogenomic investigation of the class Geoglossomycetes provide insights into ecological specialization and systematics.</title>
        <authorList>
            <person name="Melie T."/>
            <person name="Pirro S."/>
            <person name="Miller A.N."/>
            <person name="Quandt A."/>
        </authorList>
    </citation>
    <scope>NUCLEOTIDE SEQUENCE</scope>
    <source>
        <strain evidence="3">CAQ_001_2017</strain>
    </source>
</reference>
<dbReference type="InterPro" id="IPR004399">
    <property type="entry name" value="HMP/HMP-P_kinase_dom"/>
</dbReference>
<feature type="domain" description="Thiaminase-2/PQQC" evidence="1">
    <location>
        <begin position="265"/>
        <end position="360"/>
    </location>
</feature>
<dbReference type="Gene3D" id="1.20.910.10">
    <property type="entry name" value="Heme oxygenase-like"/>
    <property type="match status" value="1"/>
</dbReference>
<name>A0A9P8LAW9_9PEZI</name>
<evidence type="ECO:0000313" key="4">
    <source>
        <dbReference type="Proteomes" id="UP000750711"/>
    </source>
</evidence>
<dbReference type="PANTHER" id="PTHR20858:SF17">
    <property type="entry name" value="HYDROXYMETHYLPYRIMIDINE_PHOSPHOMETHYLPYRIMIDINE KINASE THI20-RELATED"/>
    <property type="match status" value="1"/>
</dbReference>
<gene>
    <name evidence="3" type="ORF">GP486_004677</name>
</gene>
<dbReference type="Pfam" id="PF08543">
    <property type="entry name" value="Phos_pyr_kin"/>
    <property type="match status" value="1"/>
</dbReference>
<dbReference type="GO" id="GO:0008972">
    <property type="term" value="F:phosphomethylpyrimidine kinase activity"/>
    <property type="evidence" value="ECO:0007669"/>
    <property type="project" value="InterPro"/>
</dbReference>
<dbReference type="InterPro" id="IPR013749">
    <property type="entry name" value="PM/HMP-P_kinase-1"/>
</dbReference>
<feature type="domain" description="Pyridoxamine kinase/Phosphomethylpyrimidine kinase" evidence="2">
    <location>
        <begin position="44"/>
        <end position="241"/>
    </location>
</feature>
<comment type="caution">
    <text evidence="3">The sequence shown here is derived from an EMBL/GenBank/DDBJ whole genome shotgun (WGS) entry which is preliminary data.</text>
</comment>
<dbReference type="CDD" id="cd01169">
    <property type="entry name" value="HMPP_kinase"/>
    <property type="match status" value="1"/>
</dbReference>
<keyword evidence="4" id="KW-1185">Reference proteome</keyword>
<dbReference type="InterPro" id="IPR004305">
    <property type="entry name" value="Thiaminase-2/PQQC"/>
</dbReference>
<dbReference type="GO" id="GO:0008902">
    <property type="term" value="F:hydroxymethylpyrimidine kinase activity"/>
    <property type="evidence" value="ECO:0007669"/>
    <property type="project" value="TreeGrafter"/>
</dbReference>
<dbReference type="EMBL" id="JAGHQM010000773">
    <property type="protein sequence ID" value="KAH0558676.1"/>
    <property type="molecule type" value="Genomic_DNA"/>
</dbReference>
<dbReference type="Proteomes" id="UP000750711">
    <property type="component" value="Unassembled WGS sequence"/>
</dbReference>
<dbReference type="SUPFAM" id="SSF48613">
    <property type="entry name" value="Heme oxygenase-like"/>
    <property type="match status" value="1"/>
</dbReference>
<evidence type="ECO:0000259" key="1">
    <source>
        <dbReference type="Pfam" id="PF03070"/>
    </source>
</evidence>
<organism evidence="3 4">
    <name type="scientific">Trichoglossum hirsutum</name>
    <dbReference type="NCBI Taxonomy" id="265104"/>
    <lineage>
        <taxon>Eukaryota</taxon>
        <taxon>Fungi</taxon>
        <taxon>Dikarya</taxon>
        <taxon>Ascomycota</taxon>
        <taxon>Pezizomycotina</taxon>
        <taxon>Geoglossomycetes</taxon>
        <taxon>Geoglossales</taxon>
        <taxon>Geoglossaceae</taxon>
        <taxon>Trichoglossum</taxon>
    </lineage>
</organism>
<evidence type="ECO:0000259" key="2">
    <source>
        <dbReference type="Pfam" id="PF08543"/>
    </source>
</evidence>
<dbReference type="GO" id="GO:0005829">
    <property type="term" value="C:cytosol"/>
    <property type="evidence" value="ECO:0007669"/>
    <property type="project" value="TreeGrafter"/>
</dbReference>
<accession>A0A9P8LAW9</accession>
<dbReference type="SUPFAM" id="SSF53613">
    <property type="entry name" value="Ribokinase-like"/>
    <property type="match status" value="1"/>
</dbReference>
<dbReference type="InterPro" id="IPR029056">
    <property type="entry name" value="Ribokinase-like"/>
</dbReference>
<dbReference type="GO" id="GO:0009228">
    <property type="term" value="P:thiamine biosynthetic process"/>
    <property type="evidence" value="ECO:0007669"/>
    <property type="project" value="InterPro"/>
</dbReference>
<dbReference type="Pfam" id="PF03070">
    <property type="entry name" value="TENA_THI-4"/>
    <property type="match status" value="1"/>
</dbReference>
<protein>
    <submittedName>
        <fullName evidence="3">Uncharacterized protein</fullName>
    </submittedName>
</protein>
<evidence type="ECO:0000313" key="3">
    <source>
        <dbReference type="EMBL" id="KAH0558676.1"/>
    </source>
</evidence>
<dbReference type="InterPro" id="IPR016084">
    <property type="entry name" value="Haem_Oase-like_multi-hlx"/>
</dbReference>
<dbReference type="Gene3D" id="3.40.1190.20">
    <property type="match status" value="1"/>
</dbReference>
<proteinExistence type="predicted"/>
<dbReference type="AlphaFoldDB" id="A0A9P8LAW9"/>
<dbReference type="PANTHER" id="PTHR20858">
    <property type="entry name" value="PHOSPHOMETHYLPYRIMIDINE KINASE"/>
    <property type="match status" value="1"/>
</dbReference>